<dbReference type="Gene3D" id="3.40.630.30">
    <property type="match status" value="1"/>
</dbReference>
<dbReference type="EMBL" id="JRPN01000021">
    <property type="protein sequence ID" value="KGT76209.1"/>
    <property type="molecule type" value="Genomic_DNA"/>
</dbReference>
<organism evidence="4 5">
    <name type="scientific">Bradyrhizobium japonicum</name>
    <dbReference type="NCBI Taxonomy" id="375"/>
    <lineage>
        <taxon>Bacteria</taxon>
        <taxon>Pseudomonadati</taxon>
        <taxon>Pseudomonadota</taxon>
        <taxon>Alphaproteobacteria</taxon>
        <taxon>Hyphomicrobiales</taxon>
        <taxon>Nitrobacteraceae</taxon>
        <taxon>Bradyrhizobium</taxon>
    </lineage>
</organism>
<dbReference type="InterPro" id="IPR016181">
    <property type="entry name" value="Acyl_CoA_acyltransferase"/>
</dbReference>
<sequence length="164" mass="17716">MIGIGHHGLAMRPTETGDESFVRHLFKTARAESLAVAGLPPAALDSLLEQQFRAQSAGYAAQFPDAVSLLIVRRDEPIGRLILHCTAQRWHIVDIVLLPAERGHGLGTEVIDALEAIARQRGVVALTLSVLATNPDAHRFYLRRGFAETGQAGAAHIAMKKDLA</sequence>
<accession>A0A0A3XSE2</accession>
<gene>
    <name evidence="4" type="ORF">MA20_29375</name>
</gene>
<dbReference type="Proteomes" id="UP000030377">
    <property type="component" value="Unassembled WGS sequence"/>
</dbReference>
<evidence type="ECO:0000313" key="4">
    <source>
        <dbReference type="EMBL" id="KGT76209.1"/>
    </source>
</evidence>
<evidence type="ECO:0000256" key="1">
    <source>
        <dbReference type="ARBA" id="ARBA00022679"/>
    </source>
</evidence>
<dbReference type="PANTHER" id="PTHR43877">
    <property type="entry name" value="AMINOALKYLPHOSPHONATE N-ACETYLTRANSFERASE-RELATED-RELATED"/>
    <property type="match status" value="1"/>
</dbReference>
<dbReference type="CDD" id="cd04301">
    <property type="entry name" value="NAT_SF"/>
    <property type="match status" value="1"/>
</dbReference>
<comment type="caution">
    <text evidence="4">The sequence shown here is derived from an EMBL/GenBank/DDBJ whole genome shotgun (WGS) entry which is preliminary data.</text>
</comment>
<keyword evidence="2" id="KW-0012">Acyltransferase</keyword>
<dbReference type="SUPFAM" id="SSF55729">
    <property type="entry name" value="Acyl-CoA N-acyltransferases (Nat)"/>
    <property type="match status" value="1"/>
</dbReference>
<name>A0A0A3XSE2_BRAJP</name>
<protein>
    <submittedName>
        <fullName evidence="4">Acetyltransferase</fullName>
    </submittedName>
</protein>
<dbReference type="GO" id="GO:0016747">
    <property type="term" value="F:acyltransferase activity, transferring groups other than amino-acyl groups"/>
    <property type="evidence" value="ECO:0007669"/>
    <property type="project" value="InterPro"/>
</dbReference>
<dbReference type="RefSeq" id="WP_028158860.1">
    <property type="nucleotide sequence ID" value="NZ_JANUDC010000001.1"/>
</dbReference>
<dbReference type="PANTHER" id="PTHR43877:SF2">
    <property type="entry name" value="AMINOALKYLPHOSPHONATE N-ACETYLTRANSFERASE-RELATED"/>
    <property type="match status" value="1"/>
</dbReference>
<evidence type="ECO:0000256" key="2">
    <source>
        <dbReference type="ARBA" id="ARBA00023315"/>
    </source>
</evidence>
<reference evidence="4 5" key="1">
    <citation type="submission" date="2014-09" db="EMBL/GenBank/DDBJ databases">
        <title>Draft genome of Bradyrhizobium japonicum Is-34.</title>
        <authorList>
            <person name="Tsurumaru H."/>
            <person name="Yamakawa T."/>
            <person name="Hashimoto S."/>
            <person name="Okizaki K."/>
            <person name="Kanesaki Y."/>
            <person name="Yoshikawa H."/>
            <person name="Yajima S."/>
        </authorList>
    </citation>
    <scope>NUCLEOTIDE SEQUENCE [LARGE SCALE GENOMIC DNA]</scope>
    <source>
        <strain evidence="4 5">Is-34</strain>
    </source>
</reference>
<evidence type="ECO:0000259" key="3">
    <source>
        <dbReference type="PROSITE" id="PS51186"/>
    </source>
</evidence>
<dbReference type="AlphaFoldDB" id="A0A0A3XSE2"/>
<proteinExistence type="predicted"/>
<dbReference type="InterPro" id="IPR050832">
    <property type="entry name" value="Bact_Acetyltransf"/>
</dbReference>
<feature type="domain" description="N-acetyltransferase" evidence="3">
    <location>
        <begin position="9"/>
        <end position="164"/>
    </location>
</feature>
<keyword evidence="1 4" id="KW-0808">Transferase</keyword>
<dbReference type="Pfam" id="PF00583">
    <property type="entry name" value="Acetyltransf_1"/>
    <property type="match status" value="1"/>
</dbReference>
<evidence type="ECO:0000313" key="5">
    <source>
        <dbReference type="Proteomes" id="UP000030377"/>
    </source>
</evidence>
<dbReference type="PROSITE" id="PS51186">
    <property type="entry name" value="GNAT"/>
    <property type="match status" value="1"/>
</dbReference>
<dbReference type="InterPro" id="IPR000182">
    <property type="entry name" value="GNAT_dom"/>
</dbReference>